<dbReference type="RefSeq" id="WP_099879237.1">
    <property type="nucleotide sequence ID" value="NZ_CP024608.1"/>
</dbReference>
<evidence type="ECO:0000256" key="4">
    <source>
        <dbReference type="ARBA" id="ARBA00023136"/>
    </source>
</evidence>
<dbReference type="KEGG" id="mass:CR152_24020"/>
<keyword evidence="5" id="KW-0997">Cell inner membrane</keyword>
<dbReference type="AlphaFoldDB" id="A0A2D2DQI0"/>
<protein>
    <recommendedName>
        <fullName evidence="5">Inner membrane-spanning protein YciB</fullName>
    </recommendedName>
</protein>
<evidence type="ECO:0000256" key="3">
    <source>
        <dbReference type="ARBA" id="ARBA00022989"/>
    </source>
</evidence>
<dbReference type="EMBL" id="CP024608">
    <property type="protein sequence ID" value="ATQ77242.1"/>
    <property type="molecule type" value="Genomic_DNA"/>
</dbReference>
<feature type="transmembrane region" description="Helical" evidence="5">
    <location>
        <begin position="150"/>
        <end position="171"/>
    </location>
</feature>
<dbReference type="NCBIfam" id="NF001325">
    <property type="entry name" value="PRK00259.1-3"/>
    <property type="match status" value="1"/>
</dbReference>
<dbReference type="InterPro" id="IPR006008">
    <property type="entry name" value="YciB"/>
</dbReference>
<dbReference type="PANTHER" id="PTHR36917:SF1">
    <property type="entry name" value="INNER MEMBRANE-SPANNING PROTEIN YCIB"/>
    <property type="match status" value="1"/>
</dbReference>
<feature type="transmembrane region" description="Helical" evidence="5">
    <location>
        <begin position="78"/>
        <end position="97"/>
    </location>
</feature>
<comment type="subcellular location">
    <subcellularLocation>
        <location evidence="5">Cell inner membrane</location>
        <topology evidence="5">Multi-pass membrane protein</topology>
    </subcellularLocation>
</comment>
<feature type="transmembrane region" description="Helical" evidence="5">
    <location>
        <begin position="109"/>
        <end position="129"/>
    </location>
</feature>
<feature type="transmembrane region" description="Helical" evidence="5">
    <location>
        <begin position="183"/>
        <end position="201"/>
    </location>
</feature>
<dbReference type="OrthoDB" id="9788219at2"/>
<keyword evidence="7" id="KW-1185">Reference proteome</keyword>
<evidence type="ECO:0000256" key="1">
    <source>
        <dbReference type="ARBA" id="ARBA00022475"/>
    </source>
</evidence>
<accession>A0A2D2DQI0</accession>
<organism evidence="6 7">
    <name type="scientific">Massilia violaceinigra</name>
    <dbReference type="NCBI Taxonomy" id="2045208"/>
    <lineage>
        <taxon>Bacteria</taxon>
        <taxon>Pseudomonadati</taxon>
        <taxon>Pseudomonadota</taxon>
        <taxon>Betaproteobacteria</taxon>
        <taxon>Burkholderiales</taxon>
        <taxon>Oxalobacteraceae</taxon>
        <taxon>Telluria group</taxon>
        <taxon>Massilia</taxon>
    </lineage>
</organism>
<evidence type="ECO:0000313" key="6">
    <source>
        <dbReference type="EMBL" id="ATQ77242.1"/>
    </source>
</evidence>
<name>A0A2D2DQI0_9BURK</name>
<evidence type="ECO:0000256" key="5">
    <source>
        <dbReference type="HAMAP-Rule" id="MF_00189"/>
    </source>
</evidence>
<keyword evidence="2 5" id="KW-0812">Transmembrane</keyword>
<proteinExistence type="inferred from homology"/>
<keyword evidence="1 5" id="KW-1003">Cell membrane</keyword>
<keyword evidence="3 5" id="KW-1133">Transmembrane helix</keyword>
<evidence type="ECO:0000256" key="2">
    <source>
        <dbReference type="ARBA" id="ARBA00022692"/>
    </source>
</evidence>
<comment type="function">
    <text evidence="5">Plays a role in cell envelope biogenesis, maintenance of cell envelope integrity and membrane homeostasis.</text>
</comment>
<keyword evidence="4 5" id="KW-0472">Membrane</keyword>
<reference evidence="6" key="1">
    <citation type="submission" date="2017-10" db="EMBL/GenBank/DDBJ databases">
        <title>Massilia psychrophilum sp. nov., a novel purple-pigmented bacterium isolated from Tianshan glacier, Xinjiang Municipality, China.</title>
        <authorList>
            <person name="Wang H."/>
        </authorList>
    </citation>
    <scope>NUCLEOTIDE SEQUENCE [LARGE SCALE GENOMIC DNA]</scope>
    <source>
        <strain evidence="6">B2</strain>
    </source>
</reference>
<dbReference type="HAMAP" id="MF_00189">
    <property type="entry name" value="YciB"/>
    <property type="match status" value="1"/>
</dbReference>
<dbReference type="Proteomes" id="UP000229897">
    <property type="component" value="Chromosome"/>
</dbReference>
<feature type="transmembrane region" description="Helical" evidence="5">
    <location>
        <begin position="51"/>
        <end position="71"/>
    </location>
</feature>
<evidence type="ECO:0000313" key="7">
    <source>
        <dbReference type="Proteomes" id="UP000229897"/>
    </source>
</evidence>
<sequence>MKLLFDFFPILLFFGVFKLAEVYQQASFGIATTYLGGLVAGGSIKPDQAPIMIATVVAIVATTFQLVYLKLRGRKIDAMLWVSFLIITFFGGMTIYFHDDTFIKWKPTIIYWVFAFAMGVAQFGFGKNLMRQAMEAQIKLPEPVWKNVGLSWMVFFFALGLVNLLAAFVIFKGNTSAWVSFKLFGINGLLFVFIIVQTLMLSKYIEAEKQA</sequence>
<gene>
    <name evidence="5" type="primary">yciB</name>
    <name evidence="6" type="ORF">CR152_24020</name>
</gene>
<dbReference type="PANTHER" id="PTHR36917">
    <property type="entry name" value="INTRACELLULAR SEPTATION PROTEIN A-RELATED"/>
    <property type="match status" value="1"/>
</dbReference>
<dbReference type="Pfam" id="PF04279">
    <property type="entry name" value="IspA"/>
    <property type="match status" value="1"/>
</dbReference>
<dbReference type="GO" id="GO:0005886">
    <property type="term" value="C:plasma membrane"/>
    <property type="evidence" value="ECO:0007669"/>
    <property type="project" value="UniProtKB-SubCell"/>
</dbReference>
<comment type="similarity">
    <text evidence="5">Belongs to the YciB family.</text>
</comment>